<name>A0A499ULB4_9ACTN</name>
<proteinExistence type="predicted"/>
<gene>
    <name evidence="1" type="ORF">SSPO_006370</name>
</gene>
<accession>A0A499ULB4</accession>
<evidence type="ECO:0000313" key="1">
    <source>
        <dbReference type="EMBL" id="BBJ37919.1"/>
    </source>
</evidence>
<organism evidence="1 2">
    <name type="scientific">Streptomyces antimycoticus</name>
    <dbReference type="NCBI Taxonomy" id="68175"/>
    <lineage>
        <taxon>Bacteria</taxon>
        <taxon>Bacillati</taxon>
        <taxon>Actinomycetota</taxon>
        <taxon>Actinomycetes</taxon>
        <taxon>Kitasatosporales</taxon>
        <taxon>Streptomycetaceae</taxon>
        <taxon>Streptomyces</taxon>
        <taxon>Streptomyces violaceusniger group</taxon>
    </lineage>
</organism>
<protein>
    <submittedName>
        <fullName evidence="1">Uncharacterized protein</fullName>
    </submittedName>
</protein>
<sequence length="127" mass="14080">MAAAVVSACQTSSGGTPVVAWVRPTGRRLTPTAATRPSGDSPLALHPGKAFMSHRETITVRCASFVLMSATLRTQRHRHMVHFYDKFPDQFRGQTKIVIYRAGTLTRSRAWHSEHATWRCGFVGQTV</sequence>
<dbReference type="AlphaFoldDB" id="A0A499ULB4"/>
<dbReference type="Proteomes" id="UP000463951">
    <property type="component" value="Chromosome"/>
</dbReference>
<reference evidence="1 2" key="1">
    <citation type="journal article" date="2020" name="Int. J. Syst. Evol. Microbiol.">
        <title>Reclassification of Streptomyces castelarensis and Streptomyces sporoclivatus as later heterotypic synonyms of Streptomyces antimycoticus.</title>
        <authorList>
            <person name="Komaki H."/>
            <person name="Tamura T."/>
        </authorList>
    </citation>
    <scope>NUCLEOTIDE SEQUENCE [LARGE SCALE GENOMIC DNA]</scope>
    <source>
        <strain evidence="1 2">NBRC 100767</strain>
    </source>
</reference>
<dbReference type="EMBL" id="AP019620">
    <property type="protein sequence ID" value="BBJ37919.1"/>
    <property type="molecule type" value="Genomic_DNA"/>
</dbReference>
<evidence type="ECO:0000313" key="2">
    <source>
        <dbReference type="Proteomes" id="UP000463951"/>
    </source>
</evidence>